<dbReference type="Proteomes" id="UP000294656">
    <property type="component" value="Unassembled WGS sequence"/>
</dbReference>
<dbReference type="AlphaFoldDB" id="A0A4R6MB88"/>
<dbReference type="InterPro" id="IPR036291">
    <property type="entry name" value="NAD(P)-bd_dom_sf"/>
</dbReference>
<keyword evidence="2" id="KW-0560">Oxidoreductase</keyword>
<organism evidence="5 6">
    <name type="scientific">Marinomonas balearica</name>
    <dbReference type="NCBI Taxonomy" id="491947"/>
    <lineage>
        <taxon>Bacteria</taxon>
        <taxon>Pseudomonadati</taxon>
        <taxon>Pseudomonadota</taxon>
        <taxon>Gammaproteobacteria</taxon>
        <taxon>Oceanospirillales</taxon>
        <taxon>Oceanospirillaceae</taxon>
        <taxon>Marinomonas</taxon>
    </lineage>
</organism>
<proteinExistence type="inferred from homology"/>
<dbReference type="SMART" id="SM00822">
    <property type="entry name" value="PKS_KR"/>
    <property type="match status" value="1"/>
</dbReference>
<dbReference type="InterPro" id="IPR057326">
    <property type="entry name" value="KR_dom"/>
</dbReference>
<name>A0A4R6MB88_9GAMM</name>
<accession>A0A4R6MB88</accession>
<dbReference type="RefSeq" id="WP_133502946.1">
    <property type="nucleotide sequence ID" value="NZ_SNXC01000010.1"/>
</dbReference>
<keyword evidence="6" id="KW-1185">Reference proteome</keyword>
<dbReference type="NCBIfam" id="NF006565">
    <property type="entry name" value="PRK09072.1"/>
    <property type="match status" value="1"/>
</dbReference>
<evidence type="ECO:0000256" key="3">
    <source>
        <dbReference type="RuleBase" id="RU000363"/>
    </source>
</evidence>
<dbReference type="PANTHER" id="PTHR44196">
    <property type="entry name" value="DEHYDROGENASE/REDUCTASE SDR FAMILY MEMBER 7B"/>
    <property type="match status" value="1"/>
</dbReference>
<dbReference type="GO" id="GO:0016491">
    <property type="term" value="F:oxidoreductase activity"/>
    <property type="evidence" value="ECO:0007669"/>
    <property type="project" value="UniProtKB-KW"/>
</dbReference>
<dbReference type="InterPro" id="IPR002347">
    <property type="entry name" value="SDR_fam"/>
</dbReference>
<gene>
    <name evidence="5" type="ORF">DFP79_1126</name>
</gene>
<evidence type="ECO:0000313" key="5">
    <source>
        <dbReference type="EMBL" id="TDO98714.1"/>
    </source>
</evidence>
<dbReference type="PIRSF" id="PIRSF000126">
    <property type="entry name" value="11-beta-HSD1"/>
    <property type="match status" value="1"/>
</dbReference>
<dbReference type="PRINTS" id="PR00080">
    <property type="entry name" value="SDRFAMILY"/>
</dbReference>
<dbReference type="SUPFAM" id="SSF51735">
    <property type="entry name" value="NAD(P)-binding Rossmann-fold domains"/>
    <property type="match status" value="1"/>
</dbReference>
<dbReference type="GO" id="GO:0016020">
    <property type="term" value="C:membrane"/>
    <property type="evidence" value="ECO:0007669"/>
    <property type="project" value="TreeGrafter"/>
</dbReference>
<reference evidence="5 6" key="1">
    <citation type="submission" date="2019-03" db="EMBL/GenBank/DDBJ databases">
        <title>Genomic Encyclopedia of Type Strains, Phase III (KMG-III): the genomes of soil and plant-associated and newly described type strains.</title>
        <authorList>
            <person name="Whitman W."/>
        </authorList>
    </citation>
    <scope>NUCLEOTIDE SEQUENCE [LARGE SCALE GENOMIC DNA]</scope>
    <source>
        <strain evidence="5 6">CECT 7378</strain>
    </source>
</reference>
<evidence type="ECO:0000256" key="1">
    <source>
        <dbReference type="ARBA" id="ARBA00006484"/>
    </source>
</evidence>
<dbReference type="EMBL" id="SNXC01000010">
    <property type="protein sequence ID" value="TDO98714.1"/>
    <property type="molecule type" value="Genomic_DNA"/>
</dbReference>
<dbReference type="CDD" id="cd05233">
    <property type="entry name" value="SDR_c"/>
    <property type="match status" value="1"/>
</dbReference>
<dbReference type="PRINTS" id="PR00081">
    <property type="entry name" value="GDHRDH"/>
</dbReference>
<feature type="domain" description="Ketoreductase" evidence="4">
    <location>
        <begin position="6"/>
        <end position="180"/>
    </location>
</feature>
<evidence type="ECO:0000256" key="2">
    <source>
        <dbReference type="ARBA" id="ARBA00023002"/>
    </source>
</evidence>
<comment type="caution">
    <text evidence="5">The sequence shown here is derived from an EMBL/GenBank/DDBJ whole genome shotgun (WGS) entry which is preliminary data.</text>
</comment>
<dbReference type="Pfam" id="PF00106">
    <property type="entry name" value="adh_short"/>
    <property type="match status" value="1"/>
</dbReference>
<sequence>MNWQSKRALLTGASGGIGQAIARELAEKGVSLILVGRNQKKLEALMRQLSGEGHHIIVADIATTTGLESVVSYVEQWGGLNMLINNAGVSHLSMLEDMDHKEIPRIISTNLIAPMSLTHALMPTFKQSSEASIINIGSAFGSIGFAGQTAYCASKFGMRGFSESLYRELADTQIEVFYLAPRATSTNINSSTAMAMNEELGNHIDSPDLVAKCLVEQLQNKKPRCFIGFPERIFVKLNGAFPHIVDKALFKKLPIIKRFICS</sequence>
<evidence type="ECO:0000313" key="6">
    <source>
        <dbReference type="Proteomes" id="UP000294656"/>
    </source>
</evidence>
<dbReference type="PANTHER" id="PTHR44196:SF1">
    <property type="entry name" value="DEHYDROGENASE_REDUCTASE SDR FAMILY MEMBER 7B"/>
    <property type="match status" value="1"/>
</dbReference>
<dbReference type="OrthoDB" id="7301144at2"/>
<dbReference type="Gene3D" id="3.40.50.720">
    <property type="entry name" value="NAD(P)-binding Rossmann-like Domain"/>
    <property type="match status" value="1"/>
</dbReference>
<evidence type="ECO:0000259" key="4">
    <source>
        <dbReference type="SMART" id="SM00822"/>
    </source>
</evidence>
<comment type="similarity">
    <text evidence="1 3">Belongs to the short-chain dehydrogenases/reductases (SDR) family.</text>
</comment>
<protein>
    <submittedName>
        <fullName evidence="5">Short-subunit dehydrogenase</fullName>
    </submittedName>
</protein>